<dbReference type="PANTHER" id="PTHR36080:SF1">
    <property type="entry name" value="DBJ|BAA96220.1"/>
    <property type="match status" value="1"/>
</dbReference>
<evidence type="ECO:0000313" key="3">
    <source>
        <dbReference type="EMBL" id="KAK9814712.1"/>
    </source>
</evidence>
<accession>A0AAW1Q0X4</accession>
<protein>
    <submittedName>
        <fullName evidence="3">Uncharacterized protein</fullName>
    </submittedName>
</protein>
<keyword evidence="4" id="KW-1185">Reference proteome</keyword>
<feature type="region of interest" description="Disordered" evidence="2">
    <location>
        <begin position="1"/>
        <end position="76"/>
    </location>
</feature>
<feature type="compositionally biased region" description="Low complexity" evidence="2">
    <location>
        <begin position="52"/>
        <end position="62"/>
    </location>
</feature>
<keyword evidence="1" id="KW-0175">Coiled coil</keyword>
<dbReference type="AlphaFoldDB" id="A0AAW1Q0X4"/>
<evidence type="ECO:0000313" key="4">
    <source>
        <dbReference type="Proteomes" id="UP001489004"/>
    </source>
</evidence>
<dbReference type="Proteomes" id="UP001489004">
    <property type="component" value="Unassembled WGS sequence"/>
</dbReference>
<comment type="caution">
    <text evidence="3">The sequence shown here is derived from an EMBL/GenBank/DDBJ whole genome shotgun (WGS) entry which is preliminary data.</text>
</comment>
<feature type="coiled-coil region" evidence="1">
    <location>
        <begin position="130"/>
        <end position="171"/>
    </location>
</feature>
<name>A0AAW1Q0X4_9CHLO</name>
<proteinExistence type="predicted"/>
<dbReference type="PANTHER" id="PTHR36080">
    <property type="entry name" value="DBJ|BAA96220.1"/>
    <property type="match status" value="1"/>
</dbReference>
<feature type="compositionally biased region" description="Low complexity" evidence="2">
    <location>
        <begin position="13"/>
        <end position="26"/>
    </location>
</feature>
<reference evidence="3 4" key="1">
    <citation type="journal article" date="2024" name="Nat. Commun.">
        <title>Phylogenomics reveals the evolutionary origins of lichenization in chlorophyte algae.</title>
        <authorList>
            <person name="Puginier C."/>
            <person name="Libourel C."/>
            <person name="Otte J."/>
            <person name="Skaloud P."/>
            <person name="Haon M."/>
            <person name="Grisel S."/>
            <person name="Petersen M."/>
            <person name="Berrin J.G."/>
            <person name="Delaux P.M."/>
            <person name="Dal Grande F."/>
            <person name="Keller J."/>
        </authorList>
    </citation>
    <scope>NUCLEOTIDE SEQUENCE [LARGE SCALE GENOMIC DNA]</scope>
    <source>
        <strain evidence="3 4">SAG 2043</strain>
    </source>
</reference>
<dbReference type="EMBL" id="JALJOR010000007">
    <property type="protein sequence ID" value="KAK9814712.1"/>
    <property type="molecule type" value="Genomic_DNA"/>
</dbReference>
<evidence type="ECO:0000256" key="2">
    <source>
        <dbReference type="SAM" id="MobiDB-lite"/>
    </source>
</evidence>
<sequence length="206" mass="22327">MPDPDPGRAYLYAQPGAGKQQQQQPGRRGKLPPPPQSSPAGKSRTGLPRRQAAPASAPVSLSPSPPPSQDGSLALEHQDGGLGRWEAAVGNLEDARVALDTLARAVDDAVYLDEDAYNQVTPTMQFTRTIQAQQRRLADLQHQVDDMQARLQDSEAGRTAAEQRVAEMQQELDNNAVVFKMHYSELLAKNEEIANLKAVIQGLSGK</sequence>
<organism evidence="3 4">
    <name type="scientific">[Myrmecia] bisecta</name>
    <dbReference type="NCBI Taxonomy" id="41462"/>
    <lineage>
        <taxon>Eukaryota</taxon>
        <taxon>Viridiplantae</taxon>
        <taxon>Chlorophyta</taxon>
        <taxon>core chlorophytes</taxon>
        <taxon>Trebouxiophyceae</taxon>
        <taxon>Trebouxiales</taxon>
        <taxon>Trebouxiaceae</taxon>
        <taxon>Myrmecia</taxon>
    </lineage>
</organism>
<gene>
    <name evidence="3" type="ORF">WJX72_010296</name>
</gene>
<evidence type="ECO:0000256" key="1">
    <source>
        <dbReference type="SAM" id="Coils"/>
    </source>
</evidence>